<proteinExistence type="predicted"/>
<dbReference type="Proteomes" id="UP001055439">
    <property type="component" value="Chromosome 8"/>
</dbReference>
<gene>
    <name evidence="1" type="ORF">MUK42_36236</name>
</gene>
<organism evidence="1 2">
    <name type="scientific">Musa troglodytarum</name>
    <name type="common">fe'i banana</name>
    <dbReference type="NCBI Taxonomy" id="320322"/>
    <lineage>
        <taxon>Eukaryota</taxon>
        <taxon>Viridiplantae</taxon>
        <taxon>Streptophyta</taxon>
        <taxon>Embryophyta</taxon>
        <taxon>Tracheophyta</taxon>
        <taxon>Spermatophyta</taxon>
        <taxon>Magnoliopsida</taxon>
        <taxon>Liliopsida</taxon>
        <taxon>Zingiberales</taxon>
        <taxon>Musaceae</taxon>
        <taxon>Musa</taxon>
    </lineage>
</organism>
<reference evidence="1" key="1">
    <citation type="submission" date="2022-05" db="EMBL/GenBank/DDBJ databases">
        <title>The Musa troglodytarum L. genome provides insights into the mechanism of non-climacteric behaviour and enrichment of carotenoids.</title>
        <authorList>
            <person name="Wang J."/>
        </authorList>
    </citation>
    <scope>NUCLEOTIDE SEQUENCE</scope>
    <source>
        <tissue evidence="1">Leaf</tissue>
    </source>
</reference>
<evidence type="ECO:0000313" key="2">
    <source>
        <dbReference type="Proteomes" id="UP001055439"/>
    </source>
</evidence>
<dbReference type="AlphaFoldDB" id="A0A9E7H309"/>
<evidence type="ECO:0000313" key="1">
    <source>
        <dbReference type="EMBL" id="URE22832.1"/>
    </source>
</evidence>
<keyword evidence="2" id="KW-1185">Reference proteome</keyword>
<dbReference type="EMBL" id="CP097510">
    <property type="protein sequence ID" value="URE22832.1"/>
    <property type="molecule type" value="Genomic_DNA"/>
</dbReference>
<sequence>MSQEQYSLTIKGEIKQAIPTVMIGGAAVESTGSEALREVSLTLSSSSWFYLSTVTGICETR</sequence>
<name>A0A9E7H309_9LILI</name>
<protein>
    <submittedName>
        <fullName evidence="1">Uncharacterized protein</fullName>
    </submittedName>
</protein>
<accession>A0A9E7H309</accession>